<reference evidence="2" key="1">
    <citation type="submission" date="2020-01" db="EMBL/GenBank/DDBJ databases">
        <authorList>
            <person name="Feng Z.H.Z."/>
        </authorList>
    </citation>
    <scope>NUCLEOTIDE SEQUENCE</scope>
    <source>
        <strain evidence="2">CBS107.38</strain>
    </source>
</reference>
<keyword evidence="3" id="KW-1185">Reference proteome</keyword>
<dbReference type="GeneID" id="62208200"/>
<evidence type="ECO:0000256" key="1">
    <source>
        <dbReference type="SAM" id="MobiDB-lite"/>
    </source>
</evidence>
<proteinExistence type="predicted"/>
<gene>
    <name evidence="2" type="ORF">GT037_009975</name>
</gene>
<reference evidence="2" key="2">
    <citation type="submission" date="2020-08" db="EMBL/GenBank/DDBJ databases">
        <title>Draft Genome Sequence of Cumin Blight Pathogen Alternaria burnsii.</title>
        <authorList>
            <person name="Feng Z."/>
        </authorList>
    </citation>
    <scope>NUCLEOTIDE SEQUENCE</scope>
    <source>
        <strain evidence="2">CBS107.38</strain>
    </source>
</reference>
<name>A0A8H7B3C8_9PLEO</name>
<dbReference type="Proteomes" id="UP000596902">
    <property type="component" value="Unassembled WGS sequence"/>
</dbReference>
<evidence type="ECO:0000313" key="3">
    <source>
        <dbReference type="Proteomes" id="UP000596902"/>
    </source>
</evidence>
<accession>A0A8H7B3C8</accession>
<organism evidence="2 3">
    <name type="scientific">Alternaria burnsii</name>
    <dbReference type="NCBI Taxonomy" id="1187904"/>
    <lineage>
        <taxon>Eukaryota</taxon>
        <taxon>Fungi</taxon>
        <taxon>Dikarya</taxon>
        <taxon>Ascomycota</taxon>
        <taxon>Pezizomycotina</taxon>
        <taxon>Dothideomycetes</taxon>
        <taxon>Pleosporomycetidae</taxon>
        <taxon>Pleosporales</taxon>
        <taxon>Pleosporineae</taxon>
        <taxon>Pleosporaceae</taxon>
        <taxon>Alternaria</taxon>
        <taxon>Alternaria sect. Alternaria</taxon>
    </lineage>
</organism>
<evidence type="ECO:0000313" key="2">
    <source>
        <dbReference type="EMBL" id="KAF7672076.1"/>
    </source>
</evidence>
<dbReference type="EMBL" id="JAAABM010000018">
    <property type="protein sequence ID" value="KAF7672076.1"/>
    <property type="molecule type" value="Genomic_DNA"/>
</dbReference>
<sequence length="115" mass="12415">MRCRRDKAVRARVSASSISRRGHHGAGNLPGQRPDSTRHGRVTLLLAGQPMRSIGVMVASQPLAEGRVGLCDRRSTASEGCRLTSRYPPTYSESLISVLIIPCPPSFAVMQASPF</sequence>
<protein>
    <submittedName>
        <fullName evidence="2">Uncharacterized protein</fullName>
    </submittedName>
</protein>
<feature type="region of interest" description="Disordered" evidence="1">
    <location>
        <begin position="11"/>
        <end position="38"/>
    </location>
</feature>
<dbReference type="RefSeq" id="XP_038782436.1">
    <property type="nucleotide sequence ID" value="XM_038935022.1"/>
</dbReference>
<dbReference type="AlphaFoldDB" id="A0A8H7B3C8"/>
<comment type="caution">
    <text evidence="2">The sequence shown here is derived from an EMBL/GenBank/DDBJ whole genome shotgun (WGS) entry which is preliminary data.</text>
</comment>